<dbReference type="AlphaFoldDB" id="A0A7G5GRF3"/>
<dbReference type="SUPFAM" id="SSF53335">
    <property type="entry name" value="S-adenosyl-L-methionine-dependent methyltransferases"/>
    <property type="match status" value="1"/>
</dbReference>
<proteinExistence type="predicted"/>
<dbReference type="PANTHER" id="PTHR43861">
    <property type="entry name" value="TRANS-ACONITATE 2-METHYLTRANSFERASE-RELATED"/>
    <property type="match status" value="1"/>
</dbReference>
<keyword evidence="1" id="KW-0808">Transferase</keyword>
<dbReference type="InterPro" id="IPR029063">
    <property type="entry name" value="SAM-dependent_MTases_sf"/>
</dbReference>
<keyword evidence="1" id="KW-0489">Methyltransferase</keyword>
<sequence length="230" mass="26436">MENNVVDFHDVIASAFNDRYETSKAFQERFNVWIRLFDRYIKPTDHVMDIGCGSGVFSDYLAGQGCVVTGIDGSEAMIALGKQKRMAGNVRYLVQSLPLPNPMQYVPQDVLLMSSVLEYLDDITEMLQQANVLLKPNGLFIVSIPNRISVYRAIERVIFWLTKRPTYFAFIRHTSTKLKFNKRLTQLGFEPLETVYFSSYDPISSILKPFFAEQYVNNLLVGVYRKRTDS</sequence>
<gene>
    <name evidence="1" type="ORF">H3H32_26305</name>
</gene>
<dbReference type="GO" id="GO:0032259">
    <property type="term" value="P:methylation"/>
    <property type="evidence" value="ECO:0007669"/>
    <property type="project" value="UniProtKB-KW"/>
</dbReference>
<organism evidence="1 2">
    <name type="scientific">Spirosoma foliorum</name>
    <dbReference type="NCBI Taxonomy" id="2710596"/>
    <lineage>
        <taxon>Bacteria</taxon>
        <taxon>Pseudomonadati</taxon>
        <taxon>Bacteroidota</taxon>
        <taxon>Cytophagia</taxon>
        <taxon>Cytophagales</taxon>
        <taxon>Cytophagaceae</taxon>
        <taxon>Spirosoma</taxon>
    </lineage>
</organism>
<dbReference type="RefSeq" id="WP_182458727.1">
    <property type="nucleotide sequence ID" value="NZ_CP059732.1"/>
</dbReference>
<dbReference type="CDD" id="cd02440">
    <property type="entry name" value="AdoMet_MTases"/>
    <property type="match status" value="1"/>
</dbReference>
<protein>
    <submittedName>
        <fullName evidence="1">Methyltransferase domain-containing protein</fullName>
    </submittedName>
</protein>
<dbReference type="Gene3D" id="3.40.50.150">
    <property type="entry name" value="Vaccinia Virus protein VP39"/>
    <property type="match status" value="1"/>
</dbReference>
<evidence type="ECO:0000313" key="1">
    <source>
        <dbReference type="EMBL" id="QMW01445.1"/>
    </source>
</evidence>
<dbReference type="KEGG" id="sfol:H3H32_26305"/>
<accession>A0A7G5GRF3</accession>
<reference evidence="1 2" key="1">
    <citation type="submission" date="2020-07" db="EMBL/GenBank/DDBJ databases">
        <title>Spirosoma foliorum sp. nov., isolated from the leaves on the Nejang mountain Korea, Republic of.</title>
        <authorList>
            <person name="Ho H."/>
            <person name="Lee Y.-J."/>
            <person name="Nurcahyanto D.-A."/>
            <person name="Kim S.-G."/>
        </authorList>
    </citation>
    <scope>NUCLEOTIDE SEQUENCE [LARGE SCALE GENOMIC DNA]</scope>
    <source>
        <strain evidence="1 2">PL0136</strain>
    </source>
</reference>
<name>A0A7G5GRF3_9BACT</name>
<dbReference type="EMBL" id="CP059732">
    <property type="protein sequence ID" value="QMW01445.1"/>
    <property type="molecule type" value="Genomic_DNA"/>
</dbReference>
<dbReference type="Proteomes" id="UP000515369">
    <property type="component" value="Chromosome"/>
</dbReference>
<evidence type="ECO:0000313" key="2">
    <source>
        <dbReference type="Proteomes" id="UP000515369"/>
    </source>
</evidence>
<keyword evidence="2" id="KW-1185">Reference proteome</keyword>
<dbReference type="GO" id="GO:0008168">
    <property type="term" value="F:methyltransferase activity"/>
    <property type="evidence" value="ECO:0007669"/>
    <property type="project" value="UniProtKB-KW"/>
</dbReference>
<dbReference type="Pfam" id="PF13489">
    <property type="entry name" value="Methyltransf_23"/>
    <property type="match status" value="1"/>
</dbReference>